<comment type="caution">
    <text evidence="11">The sequence shown here is derived from an EMBL/GenBank/DDBJ whole genome shotgun (WGS) entry which is preliminary data.</text>
</comment>
<dbReference type="GO" id="GO:0016787">
    <property type="term" value="F:hydrolase activity"/>
    <property type="evidence" value="ECO:0007669"/>
    <property type="project" value="UniProtKB-KW"/>
</dbReference>
<evidence type="ECO:0000256" key="4">
    <source>
        <dbReference type="ARBA" id="ARBA00022490"/>
    </source>
</evidence>
<evidence type="ECO:0000256" key="7">
    <source>
        <dbReference type="ARBA" id="ARBA00022801"/>
    </source>
</evidence>
<gene>
    <name evidence="11" type="primary">cheZ</name>
    <name evidence="11" type="ORF">Q8A64_10660</name>
</gene>
<keyword evidence="7 10" id="KW-0378">Hydrolase</keyword>
<dbReference type="SUPFAM" id="SSF75708">
    <property type="entry name" value="Chemotaxis phosphatase CheZ"/>
    <property type="match status" value="1"/>
</dbReference>
<dbReference type="NCBIfam" id="NF008368">
    <property type="entry name" value="PRK11166.1"/>
    <property type="match status" value="1"/>
</dbReference>
<dbReference type="Gene3D" id="1.10.287.500">
    <property type="entry name" value="Helix hairpin bin"/>
    <property type="match status" value="1"/>
</dbReference>
<keyword evidence="8 10" id="KW-0904">Protein phosphatase</keyword>
<evidence type="ECO:0000256" key="8">
    <source>
        <dbReference type="ARBA" id="ARBA00022912"/>
    </source>
</evidence>
<dbReference type="PANTHER" id="PTHR43693:SF1">
    <property type="entry name" value="PROTEIN PHOSPHATASE CHEZ"/>
    <property type="match status" value="1"/>
</dbReference>
<dbReference type="PIRSF" id="PIRSF002884">
    <property type="entry name" value="CheZ"/>
    <property type="match status" value="1"/>
</dbReference>
<sequence>MLDRIGHLTRSLHENLLALGLDGLINRVANDMPDARERLNYVAQMTEQAAQRVLNATDAALPLQQKIESDAAEIACEWNAALAAPFSEAAYRALAERTAAHLGDTRVAANETREHLLAIMMAQDFQDLTGQVIKKITSLAHEMEQQLVQLLVDYAPQQTPRESRDSGLLNGPQINPDGKADVVAVQQQVDDLLESLGF</sequence>
<dbReference type="InterPro" id="IPR007439">
    <property type="entry name" value="Chemotax_Pase_CheZ"/>
</dbReference>
<name>A0ABU1BS95_9BURK</name>
<evidence type="ECO:0000256" key="5">
    <source>
        <dbReference type="ARBA" id="ARBA00022500"/>
    </source>
</evidence>
<keyword evidence="6 10" id="KW-0283">Flagellar rotation</keyword>
<comment type="subcellular location">
    <subcellularLocation>
        <location evidence="1 10">Cytoplasm</location>
    </subcellularLocation>
</comment>
<keyword evidence="5 10" id="KW-0145">Chemotaxis</keyword>
<comment type="subunit">
    <text evidence="10">Homodimer.</text>
</comment>
<dbReference type="PANTHER" id="PTHR43693">
    <property type="entry name" value="PROTEIN PHOSPHATASE CHEZ"/>
    <property type="match status" value="1"/>
</dbReference>
<organism evidence="11 12">
    <name type="scientific">Keguizhuia sedimenti</name>
    <dbReference type="NCBI Taxonomy" id="3064264"/>
    <lineage>
        <taxon>Bacteria</taxon>
        <taxon>Pseudomonadati</taxon>
        <taxon>Pseudomonadota</taxon>
        <taxon>Betaproteobacteria</taxon>
        <taxon>Burkholderiales</taxon>
        <taxon>Oxalobacteraceae</taxon>
        <taxon>Keguizhuia</taxon>
    </lineage>
</organism>
<keyword evidence="4 10" id="KW-0963">Cytoplasm</keyword>
<evidence type="ECO:0000313" key="11">
    <source>
        <dbReference type="EMBL" id="MDQ9170871.1"/>
    </source>
</evidence>
<evidence type="ECO:0000256" key="3">
    <source>
        <dbReference type="ARBA" id="ARBA00018484"/>
    </source>
</evidence>
<evidence type="ECO:0000256" key="9">
    <source>
        <dbReference type="ARBA" id="ARBA00029599"/>
    </source>
</evidence>
<evidence type="ECO:0000313" key="12">
    <source>
        <dbReference type="Proteomes" id="UP001225596"/>
    </source>
</evidence>
<dbReference type="Proteomes" id="UP001225596">
    <property type="component" value="Unassembled WGS sequence"/>
</dbReference>
<evidence type="ECO:0000256" key="10">
    <source>
        <dbReference type="PIRNR" id="PIRNR002884"/>
    </source>
</evidence>
<protein>
    <recommendedName>
        <fullName evidence="3 10">Protein phosphatase CheZ</fullName>
        <ecNumber evidence="10">3.1.3.-</ecNumber>
    </recommendedName>
    <alternativeName>
        <fullName evidence="9 10">Chemotaxis protein CheZ</fullName>
    </alternativeName>
</protein>
<dbReference type="Pfam" id="PF04344">
    <property type="entry name" value="CheZ"/>
    <property type="match status" value="1"/>
</dbReference>
<dbReference type="EC" id="3.1.3.-" evidence="10"/>
<comment type="similarity">
    <text evidence="2 10">Belongs to the CheZ family.</text>
</comment>
<reference evidence="11 12" key="1">
    <citation type="submission" date="2023-08" db="EMBL/GenBank/DDBJ databases">
        <title>Oxalobacteraceae gen .nov., isolated from river sludge outside the plant.</title>
        <authorList>
            <person name="Zhao S.Y."/>
        </authorList>
    </citation>
    <scope>NUCLEOTIDE SEQUENCE [LARGE SCALE GENOMIC DNA]</scope>
    <source>
        <strain evidence="11 12">R-40</strain>
    </source>
</reference>
<evidence type="ECO:0000256" key="6">
    <source>
        <dbReference type="ARBA" id="ARBA00022779"/>
    </source>
</evidence>
<accession>A0ABU1BS95</accession>
<dbReference type="InterPro" id="IPR050992">
    <property type="entry name" value="CheZ_family_phosphatases"/>
</dbReference>
<evidence type="ECO:0000256" key="2">
    <source>
        <dbReference type="ARBA" id="ARBA00005908"/>
    </source>
</evidence>
<comment type="function">
    <text evidence="10">Plays an important role in bacterial chemotaxis signal transduction pathway by accelerating the dephosphorylation of phosphorylated CheY (CheY-P).</text>
</comment>
<proteinExistence type="inferred from homology"/>
<dbReference type="EMBL" id="JAUYVH010000005">
    <property type="protein sequence ID" value="MDQ9170871.1"/>
    <property type="molecule type" value="Genomic_DNA"/>
</dbReference>
<evidence type="ECO:0000256" key="1">
    <source>
        <dbReference type="ARBA" id="ARBA00004496"/>
    </source>
</evidence>
<keyword evidence="12" id="KW-1185">Reference proteome</keyword>